<keyword evidence="3" id="KW-1185">Reference proteome</keyword>
<comment type="caution">
    <text evidence="2">The sequence shown here is derived from an EMBL/GenBank/DDBJ whole genome shotgun (WGS) entry which is preliminary data.</text>
</comment>
<feature type="domain" description="DUF4470" evidence="1">
    <location>
        <begin position="2"/>
        <end position="36"/>
    </location>
</feature>
<evidence type="ECO:0000259" key="1">
    <source>
        <dbReference type="Pfam" id="PF14737"/>
    </source>
</evidence>
<protein>
    <recommendedName>
        <fullName evidence="1">DUF4470 domain-containing protein</fullName>
    </recommendedName>
</protein>
<gene>
    <name evidence="2" type="ORF">HDK90DRAFT_515777</name>
</gene>
<sequence length="59" mass="6835">MQITCCDVEKAVIARNIFLLTLLIDEDPNNANNELLFKLAFDMVLDEETLDLIRPWQPD</sequence>
<reference evidence="2 3" key="1">
    <citation type="submission" date="2024-04" db="EMBL/GenBank/DDBJ databases">
        <title>Phyllosticta paracitricarpa is synonymous to the EU quarantine fungus P. citricarpa based on phylogenomic analyses.</title>
        <authorList>
            <consortium name="Lawrence Berkeley National Laboratory"/>
            <person name="Van Ingen-Buijs V.A."/>
            <person name="Van Westerhoven A.C."/>
            <person name="Haridas S."/>
            <person name="Skiadas P."/>
            <person name="Martin F."/>
            <person name="Groenewald J.Z."/>
            <person name="Crous P.W."/>
            <person name="Seidl M.F."/>
        </authorList>
    </citation>
    <scope>NUCLEOTIDE SEQUENCE [LARGE SCALE GENOMIC DNA]</scope>
    <source>
        <strain evidence="2 3">CBS 123374</strain>
    </source>
</reference>
<dbReference type="EMBL" id="JBBWRZ010000015">
    <property type="protein sequence ID" value="KAK8222715.1"/>
    <property type="molecule type" value="Genomic_DNA"/>
</dbReference>
<evidence type="ECO:0000313" key="3">
    <source>
        <dbReference type="Proteomes" id="UP001492380"/>
    </source>
</evidence>
<dbReference type="Pfam" id="PF14737">
    <property type="entry name" value="DUF4470"/>
    <property type="match status" value="1"/>
</dbReference>
<dbReference type="InterPro" id="IPR027974">
    <property type="entry name" value="DUF4470"/>
</dbReference>
<dbReference type="Proteomes" id="UP001492380">
    <property type="component" value="Unassembled WGS sequence"/>
</dbReference>
<name>A0ABR1Y8P3_9PEZI</name>
<proteinExistence type="predicted"/>
<organism evidence="2 3">
    <name type="scientific">Phyllosticta capitalensis</name>
    <dbReference type="NCBI Taxonomy" id="121624"/>
    <lineage>
        <taxon>Eukaryota</taxon>
        <taxon>Fungi</taxon>
        <taxon>Dikarya</taxon>
        <taxon>Ascomycota</taxon>
        <taxon>Pezizomycotina</taxon>
        <taxon>Dothideomycetes</taxon>
        <taxon>Dothideomycetes incertae sedis</taxon>
        <taxon>Botryosphaeriales</taxon>
        <taxon>Phyllostictaceae</taxon>
        <taxon>Phyllosticta</taxon>
    </lineage>
</organism>
<accession>A0ABR1Y8P3</accession>
<evidence type="ECO:0000313" key="2">
    <source>
        <dbReference type="EMBL" id="KAK8222715.1"/>
    </source>
</evidence>